<feature type="compositionally biased region" description="Low complexity" evidence="1">
    <location>
        <begin position="283"/>
        <end position="298"/>
    </location>
</feature>
<accession>B6QFN0</accession>
<feature type="compositionally biased region" description="Polar residues" evidence="1">
    <location>
        <begin position="1"/>
        <end position="23"/>
    </location>
</feature>
<feature type="compositionally biased region" description="Low complexity" evidence="1">
    <location>
        <begin position="28"/>
        <end position="43"/>
    </location>
</feature>
<name>B6QFN0_TALMQ</name>
<feature type="region of interest" description="Disordered" evidence="1">
    <location>
        <begin position="228"/>
        <end position="259"/>
    </location>
</feature>
<protein>
    <submittedName>
        <fullName evidence="2">Uncharacterized protein</fullName>
    </submittedName>
</protein>
<dbReference type="AlphaFoldDB" id="B6QFN0"/>
<sequence length="404" mass="44037">MEARSTMISTHRNDGSRLSSSLPQPVLSRGSFLSATTSSSQSRQVDESTLARRTTAHRQLYGSSKPLLRRLRENQDNRHLIGRSSTIATQPVLVRAYTPRANHARSSTTMSSNLAMQQIDLPAAEEFGIEAILHAIEPDIRSTLDSIAEICGRSKLSLANEYGSHIAPFGEVNAPSGNLLAIQETAADSVERSADADGHIIIVDDDNDIYGSPLGLFDDLRLTALATGYQQTSRGQHEDNRTRDTRHERNSRNGKHTPAALTARMNEFAATSQSDSTALLGNTPSKTKTTKPSKITSPALLSETHLDAQGNRSSWPSVPPDTPNRSPVLRASPFVGSVGQTQNTMADKISFLAEVQDWLNWLKNIVQRETANQQAFYSHSHSAESSLRALLVRDQDHAVAVPTA</sequence>
<feature type="region of interest" description="Disordered" evidence="1">
    <location>
        <begin position="1"/>
        <end position="52"/>
    </location>
</feature>
<feature type="compositionally biased region" description="Basic and acidic residues" evidence="1">
    <location>
        <begin position="235"/>
        <end position="251"/>
    </location>
</feature>
<dbReference type="Proteomes" id="UP000001294">
    <property type="component" value="Unassembled WGS sequence"/>
</dbReference>
<evidence type="ECO:0000313" key="2">
    <source>
        <dbReference type="EMBL" id="EEA24265.1"/>
    </source>
</evidence>
<evidence type="ECO:0000256" key="1">
    <source>
        <dbReference type="SAM" id="MobiDB-lite"/>
    </source>
</evidence>
<feature type="compositionally biased region" description="Polar residues" evidence="1">
    <location>
        <begin position="271"/>
        <end position="282"/>
    </location>
</feature>
<organism evidence="2 3">
    <name type="scientific">Talaromyces marneffei (strain ATCC 18224 / CBS 334.59 / QM 7333)</name>
    <name type="common">Penicillium marneffei</name>
    <dbReference type="NCBI Taxonomy" id="441960"/>
    <lineage>
        <taxon>Eukaryota</taxon>
        <taxon>Fungi</taxon>
        <taxon>Dikarya</taxon>
        <taxon>Ascomycota</taxon>
        <taxon>Pezizomycotina</taxon>
        <taxon>Eurotiomycetes</taxon>
        <taxon>Eurotiomycetidae</taxon>
        <taxon>Eurotiales</taxon>
        <taxon>Trichocomaceae</taxon>
        <taxon>Talaromyces</taxon>
        <taxon>Talaromyces sect. Talaromyces</taxon>
    </lineage>
</organism>
<evidence type="ECO:0000313" key="3">
    <source>
        <dbReference type="Proteomes" id="UP000001294"/>
    </source>
</evidence>
<reference evidence="3" key="1">
    <citation type="journal article" date="2015" name="Genome Announc.">
        <title>Genome sequence of the AIDS-associated pathogen Penicillium marneffei (ATCC18224) and its near taxonomic relative Talaromyces stipitatus (ATCC10500).</title>
        <authorList>
            <person name="Nierman W.C."/>
            <person name="Fedorova-Abrams N.D."/>
            <person name="Andrianopoulos A."/>
        </authorList>
    </citation>
    <scope>NUCLEOTIDE SEQUENCE [LARGE SCALE GENOMIC DNA]</scope>
    <source>
        <strain evidence="3">ATCC 18224 / CBS 334.59 / QM 7333</strain>
    </source>
</reference>
<dbReference type="STRING" id="441960.B6QFN0"/>
<dbReference type="HOGENOM" id="CLU_052850_0_0_1"/>
<gene>
    <name evidence="2" type="ORF">PMAA_082700</name>
</gene>
<dbReference type="VEuPathDB" id="FungiDB:PMAA_082700"/>
<feature type="region of interest" description="Disordered" evidence="1">
    <location>
        <begin position="271"/>
        <end position="325"/>
    </location>
</feature>
<proteinExistence type="predicted"/>
<dbReference type="PhylomeDB" id="B6QFN0"/>
<dbReference type="OrthoDB" id="5339332at2759"/>
<dbReference type="EMBL" id="DS995901">
    <property type="protein sequence ID" value="EEA24265.1"/>
    <property type="molecule type" value="Genomic_DNA"/>
</dbReference>
<keyword evidence="3" id="KW-1185">Reference proteome</keyword>